<protein>
    <submittedName>
        <fullName evidence="2">Uncharacterized protein</fullName>
    </submittedName>
</protein>
<evidence type="ECO:0000256" key="1">
    <source>
        <dbReference type="SAM" id="MobiDB-lite"/>
    </source>
</evidence>
<feature type="compositionally biased region" description="Basic and acidic residues" evidence="1">
    <location>
        <begin position="1"/>
        <end position="55"/>
    </location>
</feature>
<organism evidence="2 3">
    <name type="scientific">Diploscapter pachys</name>
    <dbReference type="NCBI Taxonomy" id="2018661"/>
    <lineage>
        <taxon>Eukaryota</taxon>
        <taxon>Metazoa</taxon>
        <taxon>Ecdysozoa</taxon>
        <taxon>Nematoda</taxon>
        <taxon>Chromadorea</taxon>
        <taxon>Rhabditida</taxon>
        <taxon>Rhabditina</taxon>
        <taxon>Rhabditomorpha</taxon>
        <taxon>Rhabditoidea</taxon>
        <taxon>Rhabditidae</taxon>
        <taxon>Diploscapter</taxon>
    </lineage>
</organism>
<keyword evidence="3" id="KW-1185">Reference proteome</keyword>
<dbReference type="AlphaFoldDB" id="A0A2A2KHS5"/>
<gene>
    <name evidence="2" type="ORF">WR25_04659</name>
</gene>
<evidence type="ECO:0000313" key="2">
    <source>
        <dbReference type="EMBL" id="PAV73428.1"/>
    </source>
</evidence>
<feature type="compositionally biased region" description="Basic and acidic residues" evidence="1">
    <location>
        <begin position="71"/>
        <end position="87"/>
    </location>
</feature>
<reference evidence="2 3" key="1">
    <citation type="journal article" date="2017" name="Curr. Biol.">
        <title>Genome architecture and evolution of a unichromosomal asexual nematode.</title>
        <authorList>
            <person name="Fradin H."/>
            <person name="Zegar C."/>
            <person name="Gutwein M."/>
            <person name="Lucas J."/>
            <person name="Kovtun M."/>
            <person name="Corcoran D."/>
            <person name="Baugh L.R."/>
            <person name="Kiontke K."/>
            <person name="Gunsalus K."/>
            <person name="Fitch D.H."/>
            <person name="Piano F."/>
        </authorList>
    </citation>
    <scope>NUCLEOTIDE SEQUENCE [LARGE SCALE GENOMIC DNA]</scope>
    <source>
        <strain evidence="2">PF1309</strain>
    </source>
</reference>
<dbReference type="EMBL" id="LIAE01008598">
    <property type="protein sequence ID" value="PAV73428.1"/>
    <property type="molecule type" value="Genomic_DNA"/>
</dbReference>
<name>A0A2A2KHS5_9BILA</name>
<comment type="caution">
    <text evidence="2">The sequence shown here is derived from an EMBL/GenBank/DDBJ whole genome shotgun (WGS) entry which is preliminary data.</text>
</comment>
<proteinExistence type="predicted"/>
<sequence>MEWNGRDRGRGRKGEEEEEELSKNQRKNRDFCNKKKAEQQIGKMNDEKRQTEKSIGKVTNGMEIGIGQSVDRGDKPINRPKSDQGEV</sequence>
<feature type="region of interest" description="Disordered" evidence="1">
    <location>
        <begin position="1"/>
        <end position="87"/>
    </location>
</feature>
<accession>A0A2A2KHS5</accession>
<evidence type="ECO:0000313" key="3">
    <source>
        <dbReference type="Proteomes" id="UP000218231"/>
    </source>
</evidence>
<dbReference type="Proteomes" id="UP000218231">
    <property type="component" value="Unassembled WGS sequence"/>
</dbReference>